<protein>
    <submittedName>
        <fullName evidence="1">Abi-like protein</fullName>
    </submittedName>
</protein>
<accession>A0A2N3RCE6</accession>
<organism evidence="1 2">
    <name type="scientific">Bifidobacterium asteroides</name>
    <dbReference type="NCBI Taxonomy" id="1684"/>
    <lineage>
        <taxon>Bacteria</taxon>
        <taxon>Bacillati</taxon>
        <taxon>Actinomycetota</taxon>
        <taxon>Actinomycetes</taxon>
        <taxon>Bifidobacteriales</taxon>
        <taxon>Bifidobacteriaceae</taxon>
        <taxon>Bifidobacterium</taxon>
    </lineage>
</organism>
<reference evidence="1 2" key="1">
    <citation type="submission" date="2017-10" db="EMBL/GenBank/DDBJ databases">
        <title>Bifidobacterium genomics.</title>
        <authorList>
            <person name="Lugli G.A."/>
            <person name="Milani C."/>
            <person name="Mancabelli L."/>
        </authorList>
    </citation>
    <scope>NUCLEOTIDE SEQUENCE [LARGE SCALE GENOMIC DNA]</scope>
    <source>
        <strain evidence="1 2">1460B</strain>
    </source>
</reference>
<gene>
    <name evidence="1" type="ORF">CQR44_0305</name>
</gene>
<dbReference type="AlphaFoldDB" id="A0A2N3RCE6"/>
<comment type="caution">
    <text evidence="1">The sequence shown here is derived from an EMBL/GenBank/DDBJ whole genome shotgun (WGS) entry which is preliminary data.</text>
</comment>
<proteinExistence type="predicted"/>
<evidence type="ECO:0000313" key="1">
    <source>
        <dbReference type="EMBL" id="PKV10159.1"/>
    </source>
</evidence>
<sequence>MEDATHSIMDLAISEKRLEPYKKEARKHPGVEAADLYRWNTLFSGVAVTQISFVEMSVRNAMDKELILWARANGYDDWLGKTPQPEWFEGHETAPLSQAPPLIEELLGADQIGKLWYSCRRVYRIWEKNSNHHKHGQYPNRHDAFSHLMFGGWQRLLGPTDFKSKDPAVLKRAAAARQLWKEALYKAFPEMTHSKVNDQQRVKLLLDIDRIRRLRNRVSHGENVLSIQTDLYLDKMLAVLSAIDPYISDWVMDQTGRTYRTVAKLKYYPELLQSYQQNDPLPSSQEIVAYELTSSGSYSGEEVIEAQLKNSQSHGGRTFMTVGKPPDSTNKPQPREILLVDAGGKKAAVGEIVAYGYGNNAQPPKGYEPPAYEKRYQKRKAWFAVRNLYEVDCQGGRVIGYQTKDGQKVPGCFTGQVTMRYVCHD</sequence>
<dbReference type="EMBL" id="PCHJ01000008">
    <property type="protein sequence ID" value="PKV10159.1"/>
    <property type="molecule type" value="Genomic_DNA"/>
</dbReference>
<dbReference type="Proteomes" id="UP000233731">
    <property type="component" value="Unassembled WGS sequence"/>
</dbReference>
<name>A0A2N3RCE6_9BIFI</name>
<evidence type="ECO:0000313" key="2">
    <source>
        <dbReference type="Proteomes" id="UP000233731"/>
    </source>
</evidence>